<dbReference type="PANTHER" id="PTHR37385:SF2">
    <property type="entry name" value="PROTEIN LPA2"/>
    <property type="match status" value="1"/>
</dbReference>
<evidence type="ECO:0000313" key="4">
    <source>
        <dbReference type="Proteomes" id="UP001237642"/>
    </source>
</evidence>
<accession>A0AAD8N1Z4</accession>
<sequence length="194" mass="21321">MSLILHSSSTFHFNNPSNLLHHKSLLLSFSKPSRFSIKSQDSSSDAPISDQSTDDKSSTVLPPKPNSTGLGFGSSSPSESPPKKKQGKKERAAVIRRAPVEKPKFVAVKDESKLKEQGENEQAFLLAWLGLGSVIFLQGILLSISGFLPEELDNLCVKYVYPAFTPTVVFFFAGTIVYGVSKYLQNEKENNQNL</sequence>
<feature type="region of interest" description="Disordered" evidence="1">
    <location>
        <begin position="37"/>
        <end position="93"/>
    </location>
</feature>
<keyword evidence="2" id="KW-0472">Membrane</keyword>
<organism evidence="3 4">
    <name type="scientific">Heracleum sosnowskyi</name>
    <dbReference type="NCBI Taxonomy" id="360622"/>
    <lineage>
        <taxon>Eukaryota</taxon>
        <taxon>Viridiplantae</taxon>
        <taxon>Streptophyta</taxon>
        <taxon>Embryophyta</taxon>
        <taxon>Tracheophyta</taxon>
        <taxon>Spermatophyta</taxon>
        <taxon>Magnoliopsida</taxon>
        <taxon>eudicotyledons</taxon>
        <taxon>Gunneridae</taxon>
        <taxon>Pentapetalae</taxon>
        <taxon>asterids</taxon>
        <taxon>campanulids</taxon>
        <taxon>Apiales</taxon>
        <taxon>Apiaceae</taxon>
        <taxon>Apioideae</taxon>
        <taxon>apioid superclade</taxon>
        <taxon>Tordylieae</taxon>
        <taxon>Tordyliinae</taxon>
        <taxon>Heracleum</taxon>
    </lineage>
</organism>
<dbReference type="EMBL" id="JAUIZM010000003">
    <property type="protein sequence ID" value="KAK1392822.1"/>
    <property type="molecule type" value="Genomic_DNA"/>
</dbReference>
<feature type="compositionally biased region" description="Polar residues" evidence="1">
    <location>
        <begin position="37"/>
        <end position="51"/>
    </location>
</feature>
<dbReference type="InterPro" id="IPR038789">
    <property type="entry name" value="LPA2-like"/>
</dbReference>
<reference evidence="3" key="1">
    <citation type="submission" date="2023-02" db="EMBL/GenBank/DDBJ databases">
        <title>Genome of toxic invasive species Heracleum sosnowskyi carries increased number of genes despite the absence of recent whole-genome duplications.</title>
        <authorList>
            <person name="Schelkunov M."/>
            <person name="Shtratnikova V."/>
            <person name="Makarenko M."/>
            <person name="Klepikova A."/>
            <person name="Omelchenko D."/>
            <person name="Novikova G."/>
            <person name="Obukhova E."/>
            <person name="Bogdanov V."/>
            <person name="Penin A."/>
            <person name="Logacheva M."/>
        </authorList>
    </citation>
    <scope>NUCLEOTIDE SEQUENCE</scope>
    <source>
        <strain evidence="3">Hsosn_3</strain>
        <tissue evidence="3">Leaf</tissue>
    </source>
</reference>
<comment type="caution">
    <text evidence="3">The sequence shown here is derived from an EMBL/GenBank/DDBJ whole genome shotgun (WGS) entry which is preliminary data.</text>
</comment>
<dbReference type="AlphaFoldDB" id="A0AAD8N1Z4"/>
<keyword evidence="2" id="KW-1133">Transmembrane helix</keyword>
<protein>
    <submittedName>
        <fullName evidence="3">Protein LOW PSII ACCUMULATION 2, chloroplastic</fullName>
    </submittedName>
</protein>
<dbReference type="PANTHER" id="PTHR37385">
    <property type="entry name" value="PROTEIN LOW PSII ACCUMULATION 2, CHLOROPLASTIC"/>
    <property type="match status" value="1"/>
</dbReference>
<evidence type="ECO:0000256" key="2">
    <source>
        <dbReference type="SAM" id="Phobius"/>
    </source>
</evidence>
<reference evidence="3" key="2">
    <citation type="submission" date="2023-05" db="EMBL/GenBank/DDBJ databases">
        <authorList>
            <person name="Schelkunov M.I."/>
        </authorList>
    </citation>
    <scope>NUCLEOTIDE SEQUENCE</scope>
    <source>
        <strain evidence="3">Hsosn_3</strain>
        <tissue evidence="3">Leaf</tissue>
    </source>
</reference>
<feature type="transmembrane region" description="Helical" evidence="2">
    <location>
        <begin position="159"/>
        <end position="180"/>
    </location>
</feature>
<evidence type="ECO:0000313" key="3">
    <source>
        <dbReference type="EMBL" id="KAK1392822.1"/>
    </source>
</evidence>
<name>A0AAD8N1Z4_9APIA</name>
<proteinExistence type="predicted"/>
<keyword evidence="2" id="KW-0812">Transmembrane</keyword>
<feature type="transmembrane region" description="Helical" evidence="2">
    <location>
        <begin position="123"/>
        <end position="147"/>
    </location>
</feature>
<keyword evidence="4" id="KW-1185">Reference proteome</keyword>
<dbReference type="GO" id="GO:0009507">
    <property type="term" value="C:chloroplast"/>
    <property type="evidence" value="ECO:0007669"/>
    <property type="project" value="TreeGrafter"/>
</dbReference>
<dbReference type="Proteomes" id="UP001237642">
    <property type="component" value="Unassembled WGS sequence"/>
</dbReference>
<gene>
    <name evidence="3" type="ORF">POM88_011878</name>
</gene>
<evidence type="ECO:0000256" key="1">
    <source>
        <dbReference type="SAM" id="MobiDB-lite"/>
    </source>
</evidence>